<dbReference type="AlphaFoldDB" id="A0A402CQ49"/>
<dbReference type="KEGG" id="ccot:CCAX7_47840"/>
<dbReference type="Pfam" id="PF13650">
    <property type="entry name" value="Asp_protease_2"/>
    <property type="match status" value="2"/>
</dbReference>
<dbReference type="SUPFAM" id="SSF50630">
    <property type="entry name" value="Acid proteases"/>
    <property type="match status" value="2"/>
</dbReference>
<dbReference type="InterPro" id="IPR034122">
    <property type="entry name" value="Retropepsin-like_bacterial"/>
</dbReference>
<dbReference type="Proteomes" id="UP000287394">
    <property type="component" value="Chromosome"/>
</dbReference>
<organism evidence="1 2">
    <name type="scientific">Capsulimonas corticalis</name>
    <dbReference type="NCBI Taxonomy" id="2219043"/>
    <lineage>
        <taxon>Bacteria</taxon>
        <taxon>Bacillati</taxon>
        <taxon>Armatimonadota</taxon>
        <taxon>Armatimonadia</taxon>
        <taxon>Capsulimonadales</taxon>
        <taxon>Capsulimonadaceae</taxon>
        <taxon>Capsulimonas</taxon>
    </lineage>
</organism>
<protein>
    <submittedName>
        <fullName evidence="1">Uncharacterized protein</fullName>
    </submittedName>
</protein>
<dbReference type="PROSITE" id="PS50106">
    <property type="entry name" value="PDZ"/>
    <property type="match status" value="1"/>
</dbReference>
<keyword evidence="2" id="KW-1185">Reference proteome</keyword>
<dbReference type="SUPFAM" id="SSF50156">
    <property type="entry name" value="PDZ domain-like"/>
    <property type="match status" value="1"/>
</dbReference>
<dbReference type="Gene3D" id="2.30.42.10">
    <property type="match status" value="1"/>
</dbReference>
<name>A0A402CQ49_9BACT</name>
<accession>A0A402CQ49</accession>
<evidence type="ECO:0000313" key="1">
    <source>
        <dbReference type="EMBL" id="BDI32733.1"/>
    </source>
</evidence>
<sequence>MLLFVSLAAPAAQAASSPSSETLTSVLAKHAKAVLVPGVKQPDGDQETVYTISAGGLFGTLQETNAKPRKFRVDMILGPLHEITADNGVTGWSQDSTGNVRVVRGAELTENRASASFSLESYDPIKDAKKGKVKLRAGRETGTGAFILDVAPTGGTAQTIYVNSKTYMIDKIVAHTGAVSGTVAIRSYKAVEGERLPAVLDISYAGLPFTVRAELKSSQHIAKADPALFQVPDSAKDYEFLAAAADKSVDVPFTFDQGEIVVAATINDHPVRLIVDSGAGTSFITGKASDAIGLKPQGDIAAVGYGGAAATGIATKATIDLPGLARIHGQLIYVIKDSKVAQALNDRAQVDGALGYDLFARFRVHIDYDKHILRLTDHSVPVSASAGATHWPIRLINKTPVAAAIIDGKHAGNFLVDTGDTGSVHLYTRFARKNGLLPTAATPGATSRTGVGIGGAISETQTDGHTLTIGKIGIRNISVSTIAGAGVSDLSELAGGIGGDVLKRFDVTFDYPNLTILLEPKIFDTGSSTSNPAPALTLDDILKRHLRAMGGEDALRAIRSTRIRGTIDTGGVIGQLTTAFAEPGKEYEEDQIGILNVKQGYDGASAWRRDSNGNTRLLSGDEIKDLRNQVFFDTNSYVFTDKVPGKRALRAAREPGTGNYIVDVTPDGGKPSTIYFDPISFLLVKEQHNDDDVVSTTTFSDFVRIGGVLYPRKQHITNGNERYDVNITAMKIENNVDLAGALFALPAVSKNYTFLKPGAHSATIPFVFDDGAIGFKARINGKPVVLLLDSGASGIAISQKAAKSLGLKQGGFLEARGYGGSTDLRPIEMDSLEIPGAVKLTKITAVAVNLPEELDSFLGHPVAGFVGYDLLSRFVVRVDFPNRTMTFTEPAAFHPSPSDGSPVPIALEDDIPNTTAQVDTLPPARFLIDTGDVAAVRLYGPYVQDKGLAKKYPKGMITSGGGIGGISEARQVRVKTVTLGGIALTGVPTDFSLDAKGGASQLNAGSIGSGLLSRFTVTFDYANNRIFLGRNTGSLKPFDTRTTGAGLSASTDVDGNSHYFIDSAMPSAPIAKADISPADELLKIDGQPVSKLGLAQARQVLSKYQGKSAAVLVFRTPHGRFKTVRAEFFDPLQ</sequence>
<evidence type="ECO:0000313" key="2">
    <source>
        <dbReference type="Proteomes" id="UP000287394"/>
    </source>
</evidence>
<reference evidence="1 2" key="1">
    <citation type="journal article" date="2019" name="Int. J. Syst. Evol. Microbiol.">
        <title>Capsulimonas corticalis gen. nov., sp. nov., an aerobic capsulated bacterium, of a novel bacterial order, Capsulimonadales ord. nov., of the class Armatimonadia of the phylum Armatimonadetes.</title>
        <authorList>
            <person name="Li J."/>
            <person name="Kudo C."/>
            <person name="Tonouchi A."/>
        </authorList>
    </citation>
    <scope>NUCLEOTIDE SEQUENCE [LARGE SCALE GENOMIC DNA]</scope>
    <source>
        <strain evidence="1 2">AX-7</strain>
    </source>
</reference>
<dbReference type="Pfam" id="PF00595">
    <property type="entry name" value="PDZ"/>
    <property type="match status" value="1"/>
</dbReference>
<gene>
    <name evidence="1" type="ORF">CCAX7_47840</name>
</gene>
<dbReference type="CDD" id="cd05483">
    <property type="entry name" value="retropepsin_like_bacteria"/>
    <property type="match status" value="1"/>
</dbReference>
<dbReference type="EMBL" id="AP025739">
    <property type="protein sequence ID" value="BDI32733.1"/>
    <property type="molecule type" value="Genomic_DNA"/>
</dbReference>
<proteinExistence type="predicted"/>
<dbReference type="InterPro" id="IPR001478">
    <property type="entry name" value="PDZ"/>
</dbReference>
<dbReference type="InterPro" id="IPR021109">
    <property type="entry name" value="Peptidase_aspartic_dom_sf"/>
</dbReference>
<dbReference type="InterPro" id="IPR036034">
    <property type="entry name" value="PDZ_sf"/>
</dbReference>
<dbReference type="Gene3D" id="2.40.70.10">
    <property type="entry name" value="Acid Proteases"/>
    <property type="match status" value="4"/>
</dbReference>